<evidence type="ECO:0000256" key="1">
    <source>
        <dbReference type="ARBA" id="ARBA00017562"/>
    </source>
</evidence>
<dbReference type="InterPro" id="IPR011053">
    <property type="entry name" value="Single_hybrid_motif"/>
</dbReference>
<dbReference type="RefSeq" id="WP_270947227.1">
    <property type="nucleotide sequence ID" value="NZ_JAQGLA010000004.1"/>
</dbReference>
<keyword evidence="2 3" id="KW-0092">Biotin</keyword>
<gene>
    <name evidence="5" type="ORF">OU415_04355</name>
</gene>
<organism evidence="5 6">
    <name type="scientific">Saccharopolyspora oryzae</name>
    <dbReference type="NCBI Taxonomy" id="2997343"/>
    <lineage>
        <taxon>Bacteria</taxon>
        <taxon>Bacillati</taxon>
        <taxon>Actinomycetota</taxon>
        <taxon>Actinomycetes</taxon>
        <taxon>Pseudonocardiales</taxon>
        <taxon>Pseudonocardiaceae</taxon>
        <taxon>Saccharopolyspora</taxon>
    </lineage>
</organism>
<keyword evidence="6" id="KW-1185">Reference proteome</keyword>
<feature type="domain" description="Lipoyl-binding" evidence="4">
    <location>
        <begin position="1"/>
        <end position="79"/>
    </location>
</feature>
<dbReference type="CDD" id="cd06850">
    <property type="entry name" value="biotinyl_domain"/>
    <property type="match status" value="1"/>
</dbReference>
<dbReference type="NCBIfam" id="NF005457">
    <property type="entry name" value="PRK07051.1"/>
    <property type="match status" value="1"/>
</dbReference>
<dbReference type="SUPFAM" id="SSF51230">
    <property type="entry name" value="Single hybrid motif"/>
    <property type="match status" value="1"/>
</dbReference>
<dbReference type="EMBL" id="JAQGLA010000004">
    <property type="protein sequence ID" value="MDA3624659.1"/>
    <property type="molecule type" value="Genomic_DNA"/>
</dbReference>
<keyword evidence="3" id="KW-0443">Lipid metabolism</keyword>
<dbReference type="PRINTS" id="PR01071">
    <property type="entry name" value="ACOABIOTINCC"/>
</dbReference>
<evidence type="ECO:0000256" key="2">
    <source>
        <dbReference type="ARBA" id="ARBA00023267"/>
    </source>
</evidence>
<keyword evidence="3" id="KW-0276">Fatty acid metabolism</keyword>
<dbReference type="InterPro" id="IPR001249">
    <property type="entry name" value="AcCoA_biotinCC"/>
</dbReference>
<sequence>MSRHDVVSPIPGIFYRKPDPNTPDYVQVGQTVAAGDTIGLVEVMKSFHQIPAGVSGTVVDVVADSESVVDAGQALVVIEVDG</sequence>
<proteinExistence type="predicted"/>
<dbReference type="PANTHER" id="PTHR45266:SF3">
    <property type="entry name" value="OXALOACETATE DECARBOXYLASE ALPHA CHAIN"/>
    <property type="match status" value="1"/>
</dbReference>
<reference evidence="5 6" key="1">
    <citation type="submission" date="2022-11" db="EMBL/GenBank/DDBJ databases">
        <title>Draft genome sequence of Saccharopolyspora sp. WRP15-2 isolated from rhizosphere soils of wild rice in Thailand.</title>
        <authorList>
            <person name="Duangmal K."/>
            <person name="Kammanee S."/>
            <person name="Muangham S."/>
        </authorList>
    </citation>
    <scope>NUCLEOTIDE SEQUENCE [LARGE SCALE GENOMIC DNA]</scope>
    <source>
        <strain evidence="5 6">WRP15-2</strain>
    </source>
</reference>
<dbReference type="Pfam" id="PF00364">
    <property type="entry name" value="Biotin_lipoyl"/>
    <property type="match status" value="1"/>
</dbReference>
<evidence type="ECO:0000313" key="6">
    <source>
        <dbReference type="Proteomes" id="UP001210380"/>
    </source>
</evidence>
<comment type="pathway">
    <text evidence="3">Lipid metabolism; fatty acid biosynthesis.</text>
</comment>
<name>A0ABT4USH2_9PSEU</name>
<evidence type="ECO:0000259" key="4">
    <source>
        <dbReference type="PROSITE" id="PS50968"/>
    </source>
</evidence>
<dbReference type="InterPro" id="IPR050709">
    <property type="entry name" value="Biotin_Carboxyl_Carrier/Decarb"/>
</dbReference>
<comment type="function">
    <text evidence="3">This protein is a component of the acetyl coenzyme A carboxylase complex; first, biotin carboxylase catalyzes the carboxylation of the carrier protein and then the transcarboxylase transfers the carboxyl group to form malonyl-CoA.</text>
</comment>
<dbReference type="InterPro" id="IPR000089">
    <property type="entry name" value="Biotin_lipoyl"/>
</dbReference>
<protein>
    <recommendedName>
        <fullName evidence="1 3">Biotin carboxyl carrier protein of acetyl-CoA carboxylase</fullName>
    </recommendedName>
</protein>
<keyword evidence="3" id="KW-0275">Fatty acid biosynthesis</keyword>
<comment type="caution">
    <text evidence="5">The sequence shown here is derived from an EMBL/GenBank/DDBJ whole genome shotgun (WGS) entry which is preliminary data.</text>
</comment>
<evidence type="ECO:0000256" key="3">
    <source>
        <dbReference type="RuleBase" id="RU364072"/>
    </source>
</evidence>
<keyword evidence="3" id="KW-0444">Lipid biosynthesis</keyword>
<dbReference type="Proteomes" id="UP001210380">
    <property type="component" value="Unassembled WGS sequence"/>
</dbReference>
<dbReference type="PROSITE" id="PS50968">
    <property type="entry name" value="BIOTINYL_LIPOYL"/>
    <property type="match status" value="1"/>
</dbReference>
<evidence type="ECO:0000313" key="5">
    <source>
        <dbReference type="EMBL" id="MDA3624659.1"/>
    </source>
</evidence>
<accession>A0ABT4USH2</accession>
<dbReference type="PANTHER" id="PTHR45266">
    <property type="entry name" value="OXALOACETATE DECARBOXYLASE ALPHA CHAIN"/>
    <property type="match status" value="1"/>
</dbReference>
<dbReference type="Gene3D" id="2.40.50.100">
    <property type="match status" value="1"/>
</dbReference>